<dbReference type="InterPro" id="IPR023996">
    <property type="entry name" value="TonB-dep_OMP_SusC/RagA"/>
</dbReference>
<keyword evidence="3 7" id="KW-1134">Transmembrane beta strand</keyword>
<sequence length="1131" mass="124835">MMMGSGFRNAFLKVLIMMKLTVFLVCLSVLTTIASGSYSQSNRISLILKRTTIQDALKEIENNSNFLFLYNNDLINVNKVVDVNADKESIEVVLNEIFKGEAIKYTVIDRQIIITPEVEGKIGGSEQARISGVVTDTNGSPLPGVTVLIKGTTTGTITDFDGKYTISAKGTDILVFSFVGMQTLEVPANKSVIDVALEEETIGLEEVVAVGYGVQKKSDVTGASARVGAEELQSMPVKDALQGMQGKAAGVDITNSQRPGEVGSIKIRGVRSITADQNPLYVVDGMVIQSGGIENINPSDIESIDVLKDASATAVYGSRGANGVILVTTKQGKEGKISVNYNGSVKISKMYDVMEMMNAAEWLDYSRIAKMNNGIYKSETATYAADLATYGSVGASFANIAQAWDGTSYDSNKVGSYDWASLGKQTGVAHEHTVSVSGGNKRMKGYGSFGYLNEEGTIVDQSYERYTSKLSFEATPVDWFTMGMHANIAWSNQNYGYKYSKSVTGAGDYYSALRSMLPWTVPFDENGDYIYAPNGDTNIINPINETKYNKNQRQNLRLNGSLYAQLDFGEMSPVLKGLKYRLQFGPEFNDQKNGEFNDARGINGDGNNVGYKYTRQRIAWTLDNLIYYDFTLNDIHKVGLTVMQSASKYHSDDMSLKANVASSDELWNNLSSQADIQSYGTSLTETQMASYMARGNYSYNDKYLLTASIRWDGASQLAEGNKWATFPSLALGWRMEQEDFLKDVDWISALKLRLGYGVTGNSAISAYATKGGLMTTYYNWSADNSSLGYLASDPSAKNPPKMANLDLGWERTAQYNLGLDYSFLKGRISGAADVYSTKTTDLLLAMTIPSLTGYTSTYDNVGETKGWGIDLQVNTVNIQKSNFEWSTNLTWSKDDNKIVKLANGNKEDINNAWFVGENIGVYYDYVYDGVWKTDEADEAAKYGRKPGQIRVKDLNEDDAIDGNNDRQIVGTTRPDWTAGMTNTFSYKNWEFSFFIYSRWGGIFKAGAETLDGRYAKRKLDYWVAGTNEDAEYYSPGSNGEAADTYASSQGYQNGTFIKLRNVNLAYKFQKDQLKRLGISTLKMYVQCMNPVTIYSKCDYLDTDMINYDNNTTTIGSPVTTKSLVFGVNVGF</sequence>
<dbReference type="Pfam" id="PF13715">
    <property type="entry name" value="CarbopepD_reg_2"/>
    <property type="match status" value="1"/>
</dbReference>
<dbReference type="InterPro" id="IPR008969">
    <property type="entry name" value="CarboxyPept-like_regulatory"/>
</dbReference>
<evidence type="ECO:0000256" key="3">
    <source>
        <dbReference type="ARBA" id="ARBA00022452"/>
    </source>
</evidence>
<dbReference type="Proteomes" id="UP000243525">
    <property type="component" value="Unassembled WGS sequence"/>
</dbReference>
<comment type="subcellular location">
    <subcellularLocation>
        <location evidence="1 7">Cell outer membrane</location>
        <topology evidence="1 7">Multi-pass membrane protein</topology>
    </subcellularLocation>
</comment>
<dbReference type="Pfam" id="PF07660">
    <property type="entry name" value="STN"/>
    <property type="match status" value="1"/>
</dbReference>
<dbReference type="SUPFAM" id="SSF56935">
    <property type="entry name" value="Porins"/>
    <property type="match status" value="1"/>
</dbReference>
<dbReference type="Gene3D" id="2.60.40.1120">
    <property type="entry name" value="Carboxypeptidase-like, regulatory domain"/>
    <property type="match status" value="1"/>
</dbReference>
<dbReference type="FunFam" id="2.60.40.1120:FF:000003">
    <property type="entry name" value="Outer membrane protein Omp121"/>
    <property type="match status" value="1"/>
</dbReference>
<dbReference type="EMBL" id="QAAD01000010">
    <property type="protein sequence ID" value="PTN08165.1"/>
    <property type="molecule type" value="Genomic_DNA"/>
</dbReference>
<evidence type="ECO:0000259" key="8">
    <source>
        <dbReference type="SMART" id="SM00965"/>
    </source>
</evidence>
<dbReference type="Gene3D" id="2.170.130.10">
    <property type="entry name" value="TonB-dependent receptor, plug domain"/>
    <property type="match status" value="1"/>
</dbReference>
<dbReference type="AlphaFoldDB" id="A0A2T5C0M3"/>
<evidence type="ECO:0000256" key="2">
    <source>
        <dbReference type="ARBA" id="ARBA00022448"/>
    </source>
</evidence>
<evidence type="ECO:0000256" key="6">
    <source>
        <dbReference type="ARBA" id="ARBA00023237"/>
    </source>
</evidence>
<dbReference type="Gene3D" id="2.40.170.20">
    <property type="entry name" value="TonB-dependent receptor, beta-barrel domain"/>
    <property type="match status" value="1"/>
</dbReference>
<keyword evidence="10" id="KW-1185">Reference proteome</keyword>
<dbReference type="NCBIfam" id="TIGR04056">
    <property type="entry name" value="OMP_RagA_SusC"/>
    <property type="match status" value="1"/>
</dbReference>
<dbReference type="GO" id="GO:0009279">
    <property type="term" value="C:cell outer membrane"/>
    <property type="evidence" value="ECO:0007669"/>
    <property type="project" value="UniProtKB-SubCell"/>
</dbReference>
<keyword evidence="5 7" id="KW-0472">Membrane</keyword>
<dbReference type="SMART" id="SM00965">
    <property type="entry name" value="STN"/>
    <property type="match status" value="1"/>
</dbReference>
<comment type="caution">
    <text evidence="9">The sequence shown here is derived from an EMBL/GenBank/DDBJ whole genome shotgun (WGS) entry which is preliminary data.</text>
</comment>
<dbReference type="InterPro" id="IPR036942">
    <property type="entry name" value="Beta-barrel_TonB_sf"/>
</dbReference>
<evidence type="ECO:0000256" key="5">
    <source>
        <dbReference type="ARBA" id="ARBA00023136"/>
    </source>
</evidence>
<accession>A0A2T5C0M3</accession>
<dbReference type="InterPro" id="IPR037066">
    <property type="entry name" value="Plug_dom_sf"/>
</dbReference>
<evidence type="ECO:0000313" key="9">
    <source>
        <dbReference type="EMBL" id="PTN08165.1"/>
    </source>
</evidence>
<dbReference type="InterPro" id="IPR039426">
    <property type="entry name" value="TonB-dep_rcpt-like"/>
</dbReference>
<dbReference type="SUPFAM" id="SSF49464">
    <property type="entry name" value="Carboxypeptidase regulatory domain-like"/>
    <property type="match status" value="1"/>
</dbReference>
<reference evidence="9 10" key="1">
    <citation type="submission" date="2018-04" db="EMBL/GenBank/DDBJ databases">
        <title>Genomic Encyclopedia of Archaeal and Bacterial Type Strains, Phase II (KMG-II): from individual species to whole genera.</title>
        <authorList>
            <person name="Goeker M."/>
        </authorList>
    </citation>
    <scope>NUCLEOTIDE SEQUENCE [LARGE SCALE GENOMIC DNA]</scope>
    <source>
        <strain evidence="9 10">DSM 28823</strain>
    </source>
</reference>
<proteinExistence type="inferred from homology"/>
<keyword evidence="2 7" id="KW-0813">Transport</keyword>
<dbReference type="InterPro" id="IPR012910">
    <property type="entry name" value="Plug_dom"/>
</dbReference>
<keyword evidence="4 7" id="KW-0812">Transmembrane</keyword>
<evidence type="ECO:0000256" key="7">
    <source>
        <dbReference type="PROSITE-ProRule" id="PRU01360"/>
    </source>
</evidence>
<gene>
    <name evidence="9" type="ORF">C8N47_11051</name>
</gene>
<dbReference type="NCBIfam" id="TIGR04057">
    <property type="entry name" value="SusC_RagA_signa"/>
    <property type="match status" value="1"/>
</dbReference>
<comment type="similarity">
    <text evidence="7">Belongs to the TonB-dependent receptor family.</text>
</comment>
<dbReference type="InterPro" id="IPR023997">
    <property type="entry name" value="TonB-dep_OMP_SusC/RagA_CS"/>
</dbReference>
<evidence type="ECO:0000313" key="10">
    <source>
        <dbReference type="Proteomes" id="UP000243525"/>
    </source>
</evidence>
<name>A0A2T5C0M3_9BACT</name>
<dbReference type="InterPro" id="IPR011662">
    <property type="entry name" value="Secretin/TonB_short_N"/>
</dbReference>
<keyword evidence="6 7" id="KW-0998">Cell outer membrane</keyword>
<evidence type="ECO:0000256" key="1">
    <source>
        <dbReference type="ARBA" id="ARBA00004571"/>
    </source>
</evidence>
<feature type="domain" description="Secretin/TonB short N-terminal" evidence="8">
    <location>
        <begin position="66"/>
        <end position="117"/>
    </location>
</feature>
<evidence type="ECO:0000256" key="4">
    <source>
        <dbReference type="ARBA" id="ARBA00022692"/>
    </source>
</evidence>
<organism evidence="9 10">
    <name type="scientific">Mangrovibacterium marinum</name>
    <dbReference type="NCBI Taxonomy" id="1639118"/>
    <lineage>
        <taxon>Bacteria</taxon>
        <taxon>Pseudomonadati</taxon>
        <taxon>Bacteroidota</taxon>
        <taxon>Bacteroidia</taxon>
        <taxon>Marinilabiliales</taxon>
        <taxon>Prolixibacteraceae</taxon>
        <taxon>Mangrovibacterium</taxon>
    </lineage>
</organism>
<dbReference type="Pfam" id="PF07715">
    <property type="entry name" value="Plug"/>
    <property type="match status" value="1"/>
</dbReference>
<protein>
    <submittedName>
        <fullName evidence="9">TonB-linked SusC/RagA family outer membrane protein</fullName>
    </submittedName>
</protein>
<dbReference type="PROSITE" id="PS52016">
    <property type="entry name" value="TONB_DEPENDENT_REC_3"/>
    <property type="match status" value="1"/>
</dbReference>